<dbReference type="SUPFAM" id="SSF53822">
    <property type="entry name" value="Periplasmic binding protein-like I"/>
    <property type="match status" value="1"/>
</dbReference>
<dbReference type="EMBL" id="MJMN01000024">
    <property type="protein sequence ID" value="OMG83410.1"/>
    <property type="molecule type" value="Genomic_DNA"/>
</dbReference>
<gene>
    <name evidence="5" type="ORF">BIZ92_11890</name>
</gene>
<dbReference type="AlphaFoldDB" id="A0A0M7K9T4"/>
<dbReference type="PANTHER" id="PTHR30483">
    <property type="entry name" value="LEUCINE-SPECIFIC-BINDING PROTEIN"/>
    <property type="match status" value="1"/>
</dbReference>
<dbReference type="CDD" id="cd19989">
    <property type="entry name" value="PBP1_SBP-like"/>
    <property type="match status" value="1"/>
</dbReference>
<dbReference type="InterPro" id="IPR028082">
    <property type="entry name" value="Peripla_BP_I"/>
</dbReference>
<dbReference type="GeneID" id="75273067"/>
<evidence type="ECO:0000259" key="4">
    <source>
        <dbReference type="Pfam" id="PF13458"/>
    </source>
</evidence>
<dbReference type="PANTHER" id="PTHR30483:SF37">
    <property type="entry name" value="ABC TRANSPORTER SUBSTRATE-BINDING PROTEIN"/>
    <property type="match status" value="1"/>
</dbReference>
<evidence type="ECO:0000313" key="5">
    <source>
        <dbReference type="EMBL" id="OMG83410.1"/>
    </source>
</evidence>
<evidence type="ECO:0000256" key="3">
    <source>
        <dbReference type="SAM" id="SignalP"/>
    </source>
</evidence>
<dbReference type="InterPro" id="IPR051010">
    <property type="entry name" value="BCAA_transport"/>
</dbReference>
<name>A0A0M7K9T4_ALCXX</name>
<feature type="chain" id="PRO_5005814348" evidence="3">
    <location>
        <begin position="29"/>
        <end position="398"/>
    </location>
</feature>
<evidence type="ECO:0000256" key="1">
    <source>
        <dbReference type="ARBA" id="ARBA00010062"/>
    </source>
</evidence>
<keyword evidence="2 3" id="KW-0732">Signal</keyword>
<comment type="similarity">
    <text evidence="1">Belongs to the leucine-binding protein family.</text>
</comment>
<evidence type="ECO:0000313" key="6">
    <source>
        <dbReference type="Proteomes" id="UP000187251"/>
    </source>
</evidence>
<dbReference type="Gene3D" id="3.40.50.2300">
    <property type="match status" value="2"/>
</dbReference>
<sequence>MVSVAKWFKKGMVVAAAAAMGLVSNGHAQSKPEKFKIGGVLSLSGPYGLLGEDMRRGVQIAVEERGGKVMGVPIEVTWEDDETKPQPAVQKATKLISEGSHMIFGALSSASTLAVMNLAKQRKVPHLVTISADDKITVPGGSRYTFRTSNNLGMENRMALAYMQDRKLKKIYIVTADYQATRDGYEWIKQQTGPNGIQIVGEDFPPLGNRDYSSIVDKIAKSDADGVLLMLTGSDVVTLLKQAGQVNLGKSKVLFGPVAADETMAAAVGPASLGVNSGLRYDHTIDTAANRKFVEAYRKKFGIFPSMTAGEAYDGMAWWLDTVEKTGSWDKEKWVDAFAASVRENSVEGKKTMRACDHQALQPGFWGEVVQGTPPAPALTMKITKVFPEEKLFEACKN</sequence>
<accession>A0A1R1JQM4</accession>
<proteinExistence type="inferred from homology"/>
<organism evidence="5 6">
    <name type="scientific">Alcaligenes xylosoxydans xylosoxydans</name>
    <name type="common">Achromobacter xylosoxidans</name>
    <dbReference type="NCBI Taxonomy" id="85698"/>
    <lineage>
        <taxon>Bacteria</taxon>
        <taxon>Pseudomonadati</taxon>
        <taxon>Pseudomonadota</taxon>
        <taxon>Betaproteobacteria</taxon>
        <taxon>Burkholderiales</taxon>
        <taxon>Alcaligenaceae</taxon>
        <taxon>Achromobacter</taxon>
    </lineage>
</organism>
<comment type="caution">
    <text evidence="5">The sequence shown here is derived from an EMBL/GenBank/DDBJ whole genome shotgun (WGS) entry which is preliminary data.</text>
</comment>
<dbReference type="RefSeq" id="WP_016452563.1">
    <property type="nucleotide sequence ID" value="NZ_CP066291.1"/>
</dbReference>
<feature type="domain" description="Leucine-binding protein" evidence="4">
    <location>
        <begin position="35"/>
        <end position="371"/>
    </location>
</feature>
<dbReference type="InterPro" id="IPR028081">
    <property type="entry name" value="Leu-bd"/>
</dbReference>
<dbReference type="Pfam" id="PF13458">
    <property type="entry name" value="Peripla_BP_6"/>
    <property type="match status" value="1"/>
</dbReference>
<dbReference type="OrthoDB" id="8766630at2"/>
<reference evidence="5 6" key="1">
    <citation type="submission" date="2016-09" db="EMBL/GenBank/DDBJ databases">
        <title>Phylogenomics of Achromobacter.</title>
        <authorList>
            <person name="Jeukens J."/>
            <person name="Freschi L."/>
            <person name="Vincent A.T."/>
            <person name="Emond-Rheault J.-G."/>
            <person name="Kukavica-Ibrulj I."/>
            <person name="Charette S.J."/>
            <person name="Levesque R.C."/>
        </authorList>
    </citation>
    <scope>NUCLEOTIDE SEQUENCE [LARGE SCALE GENOMIC DNA]</scope>
    <source>
        <strain evidence="5 6">AUS488</strain>
    </source>
</reference>
<protein>
    <submittedName>
        <fullName evidence="5">Amino acid ABC transporter substrate-binding protein</fullName>
    </submittedName>
</protein>
<accession>A0A0M7K9T4</accession>
<feature type="signal peptide" evidence="3">
    <location>
        <begin position="1"/>
        <end position="28"/>
    </location>
</feature>
<dbReference type="Proteomes" id="UP000187251">
    <property type="component" value="Unassembled WGS sequence"/>
</dbReference>
<evidence type="ECO:0000256" key="2">
    <source>
        <dbReference type="ARBA" id="ARBA00022729"/>
    </source>
</evidence>